<dbReference type="AlphaFoldDB" id="A0A7T8GX20"/>
<dbReference type="EMBL" id="CP045903">
    <property type="protein sequence ID" value="QQP39440.1"/>
    <property type="molecule type" value="Genomic_DNA"/>
</dbReference>
<evidence type="ECO:0000256" key="1">
    <source>
        <dbReference type="SAM" id="MobiDB-lite"/>
    </source>
</evidence>
<sequence length="103" mass="11183">MVEGEEVVGAFEGEDPRDREETEESATAVEEEEEALMKTAVHPSPLAFEEEEASTATTATLEAVGTFAVADGRMKSPQQEEEAEELLLQVTTTAKDLRIGVKK</sequence>
<keyword evidence="3" id="KW-1185">Reference proteome</keyword>
<evidence type="ECO:0000313" key="2">
    <source>
        <dbReference type="EMBL" id="QQP39440.1"/>
    </source>
</evidence>
<proteinExistence type="predicted"/>
<reference evidence="3" key="1">
    <citation type="submission" date="2021-01" db="EMBL/GenBank/DDBJ databases">
        <title>Caligus Genome Assembly.</title>
        <authorList>
            <person name="Gallardo-Escarate C."/>
        </authorList>
    </citation>
    <scope>NUCLEOTIDE SEQUENCE [LARGE SCALE GENOMIC DNA]</scope>
</reference>
<accession>A0A7T8GX20</accession>
<feature type="compositionally biased region" description="Acidic residues" evidence="1">
    <location>
        <begin position="21"/>
        <end position="33"/>
    </location>
</feature>
<dbReference type="Proteomes" id="UP000595437">
    <property type="component" value="Chromosome 14"/>
</dbReference>
<protein>
    <submittedName>
        <fullName evidence="2">Uncharacterized protein</fullName>
    </submittedName>
</protein>
<feature type="region of interest" description="Disordered" evidence="1">
    <location>
        <begin position="1"/>
        <end position="33"/>
    </location>
</feature>
<gene>
    <name evidence="2" type="ORF">FKW44_020325</name>
</gene>
<evidence type="ECO:0000313" key="3">
    <source>
        <dbReference type="Proteomes" id="UP000595437"/>
    </source>
</evidence>
<name>A0A7T8GX20_CALRO</name>
<organism evidence="2 3">
    <name type="scientific">Caligus rogercresseyi</name>
    <name type="common">Sea louse</name>
    <dbReference type="NCBI Taxonomy" id="217165"/>
    <lineage>
        <taxon>Eukaryota</taxon>
        <taxon>Metazoa</taxon>
        <taxon>Ecdysozoa</taxon>
        <taxon>Arthropoda</taxon>
        <taxon>Crustacea</taxon>
        <taxon>Multicrustacea</taxon>
        <taxon>Hexanauplia</taxon>
        <taxon>Copepoda</taxon>
        <taxon>Siphonostomatoida</taxon>
        <taxon>Caligidae</taxon>
        <taxon>Caligus</taxon>
    </lineage>
</organism>